<dbReference type="InterPro" id="IPR020845">
    <property type="entry name" value="AMP-binding_CS"/>
</dbReference>
<dbReference type="InterPro" id="IPR045851">
    <property type="entry name" value="AMP-bd_C_sf"/>
</dbReference>
<dbReference type="EMBL" id="WUUL01000003">
    <property type="protein sequence ID" value="MXQ53197.1"/>
    <property type="molecule type" value="Genomic_DNA"/>
</dbReference>
<keyword evidence="9" id="KW-1185">Reference proteome</keyword>
<evidence type="ECO:0000256" key="5">
    <source>
        <dbReference type="ARBA" id="ARBA00022737"/>
    </source>
</evidence>
<reference evidence="8 9" key="1">
    <citation type="submission" date="2019-12" db="EMBL/GenBank/DDBJ databases">
        <title>Whole-genome analyses of novel actinobacteria.</title>
        <authorList>
            <person name="Sahin N."/>
            <person name="Saygin H."/>
        </authorList>
    </citation>
    <scope>NUCLEOTIDE SEQUENCE [LARGE SCALE GENOMIC DNA]</scope>
    <source>
        <strain evidence="8 9">KC615</strain>
    </source>
</reference>
<evidence type="ECO:0000256" key="1">
    <source>
        <dbReference type="ARBA" id="ARBA00001957"/>
    </source>
</evidence>
<evidence type="ECO:0000313" key="8">
    <source>
        <dbReference type="EMBL" id="MXQ53197.1"/>
    </source>
</evidence>
<keyword evidence="4" id="KW-0597">Phosphoprotein</keyword>
<dbReference type="Pfam" id="PF00668">
    <property type="entry name" value="Condensation"/>
    <property type="match status" value="4"/>
</dbReference>
<dbReference type="InterPro" id="IPR010060">
    <property type="entry name" value="NRPS_synth"/>
</dbReference>
<dbReference type="PROSITE" id="PS00012">
    <property type="entry name" value="PHOSPHOPANTETHEINE"/>
    <property type="match status" value="3"/>
</dbReference>
<accession>A0A6I4VNT2</accession>
<dbReference type="InterPro" id="IPR001242">
    <property type="entry name" value="Condensation_dom"/>
</dbReference>
<dbReference type="Gene3D" id="3.30.300.30">
    <property type="match status" value="3"/>
</dbReference>
<dbReference type="CDD" id="cd19543">
    <property type="entry name" value="DCL_NRPS"/>
    <property type="match status" value="2"/>
</dbReference>
<keyword evidence="6" id="KW-0045">Antibiotic biosynthesis</keyword>
<dbReference type="PANTHER" id="PTHR45527:SF1">
    <property type="entry name" value="FATTY ACID SYNTHASE"/>
    <property type="match status" value="1"/>
</dbReference>
<dbReference type="RefSeq" id="WP_160800559.1">
    <property type="nucleotide sequence ID" value="NZ_WUUL01000003.1"/>
</dbReference>
<dbReference type="FunFam" id="3.40.50.980:FF:000001">
    <property type="entry name" value="Non-ribosomal peptide synthetase"/>
    <property type="match status" value="3"/>
</dbReference>
<dbReference type="GO" id="GO:0008610">
    <property type="term" value="P:lipid biosynthetic process"/>
    <property type="evidence" value="ECO:0007669"/>
    <property type="project" value="UniProtKB-ARBA"/>
</dbReference>
<dbReference type="GO" id="GO:0005737">
    <property type="term" value="C:cytoplasm"/>
    <property type="evidence" value="ECO:0007669"/>
    <property type="project" value="TreeGrafter"/>
</dbReference>
<dbReference type="SUPFAM" id="SSF52777">
    <property type="entry name" value="CoA-dependent acyltransferases"/>
    <property type="match status" value="8"/>
</dbReference>
<dbReference type="InterPro" id="IPR020806">
    <property type="entry name" value="PKS_PP-bd"/>
</dbReference>
<dbReference type="NCBIfam" id="NF003417">
    <property type="entry name" value="PRK04813.1"/>
    <property type="match status" value="3"/>
</dbReference>
<dbReference type="InterPro" id="IPR006162">
    <property type="entry name" value="Ppantetheine_attach_site"/>
</dbReference>
<evidence type="ECO:0000313" key="9">
    <source>
        <dbReference type="Proteomes" id="UP000430692"/>
    </source>
</evidence>
<dbReference type="PROSITE" id="PS50075">
    <property type="entry name" value="CARRIER"/>
    <property type="match status" value="3"/>
</dbReference>
<dbReference type="PROSITE" id="PS00455">
    <property type="entry name" value="AMP_BINDING"/>
    <property type="match status" value="3"/>
</dbReference>
<dbReference type="InterPro" id="IPR023213">
    <property type="entry name" value="CAT-like_dom_sf"/>
</dbReference>
<dbReference type="Proteomes" id="UP000430692">
    <property type="component" value="Unassembled WGS sequence"/>
</dbReference>
<dbReference type="SMART" id="SM00823">
    <property type="entry name" value="PKS_PP"/>
    <property type="match status" value="3"/>
</dbReference>
<feature type="domain" description="Carrier" evidence="7">
    <location>
        <begin position="945"/>
        <end position="1019"/>
    </location>
</feature>
<dbReference type="Gene3D" id="3.30.559.10">
    <property type="entry name" value="Chloramphenicol acetyltransferase-like domain"/>
    <property type="match status" value="4"/>
</dbReference>
<evidence type="ECO:0000259" key="7">
    <source>
        <dbReference type="PROSITE" id="PS50075"/>
    </source>
</evidence>
<dbReference type="Pfam" id="PF00501">
    <property type="entry name" value="AMP-binding"/>
    <property type="match status" value="3"/>
</dbReference>
<keyword evidence="5" id="KW-0677">Repeat</keyword>
<dbReference type="GO" id="GO:0043041">
    <property type="term" value="P:amino acid activation for nonribosomal peptide biosynthetic process"/>
    <property type="evidence" value="ECO:0007669"/>
    <property type="project" value="TreeGrafter"/>
</dbReference>
<dbReference type="Gene3D" id="3.30.559.30">
    <property type="entry name" value="Nonribosomal peptide synthetase, condensation domain"/>
    <property type="match status" value="4"/>
</dbReference>
<dbReference type="SUPFAM" id="SSF47336">
    <property type="entry name" value="ACP-like"/>
    <property type="match status" value="3"/>
</dbReference>
<dbReference type="FunFam" id="1.10.1200.10:FF:000005">
    <property type="entry name" value="Nonribosomal peptide synthetase 1"/>
    <property type="match status" value="2"/>
</dbReference>
<dbReference type="InterPro" id="IPR009081">
    <property type="entry name" value="PP-bd_ACP"/>
</dbReference>
<name>A0A6I4VNT2_9BACL</name>
<comment type="cofactor">
    <cofactor evidence="1">
        <name>pantetheine 4'-phosphate</name>
        <dbReference type="ChEBI" id="CHEBI:47942"/>
    </cofactor>
</comment>
<dbReference type="CDD" id="cd05930">
    <property type="entry name" value="A_NRPS"/>
    <property type="match status" value="2"/>
</dbReference>
<dbReference type="InterPro" id="IPR000873">
    <property type="entry name" value="AMP-dep_synth/lig_dom"/>
</dbReference>
<dbReference type="Gene3D" id="2.30.38.10">
    <property type="entry name" value="Luciferase, Domain 3"/>
    <property type="match status" value="3"/>
</dbReference>
<dbReference type="GO" id="GO:0031177">
    <property type="term" value="F:phosphopantetheine binding"/>
    <property type="evidence" value="ECO:0007669"/>
    <property type="project" value="InterPro"/>
</dbReference>
<feature type="domain" description="Carrier" evidence="7">
    <location>
        <begin position="1986"/>
        <end position="2060"/>
    </location>
</feature>
<gene>
    <name evidence="8" type="ORF">GSM42_05505</name>
</gene>
<dbReference type="InterPro" id="IPR025110">
    <property type="entry name" value="AMP-bd_C"/>
</dbReference>
<dbReference type="GO" id="GO:0017000">
    <property type="term" value="P:antibiotic biosynthetic process"/>
    <property type="evidence" value="ECO:0007669"/>
    <property type="project" value="UniProtKB-KW"/>
</dbReference>
<evidence type="ECO:0000256" key="6">
    <source>
        <dbReference type="ARBA" id="ARBA00023194"/>
    </source>
</evidence>
<proteinExistence type="inferred from homology"/>
<evidence type="ECO:0000256" key="2">
    <source>
        <dbReference type="ARBA" id="ARBA00006432"/>
    </source>
</evidence>
<comment type="similarity">
    <text evidence="2">Belongs to the ATP-dependent AMP-binding enzyme family.</text>
</comment>
<dbReference type="GO" id="GO:0003824">
    <property type="term" value="F:catalytic activity"/>
    <property type="evidence" value="ECO:0007669"/>
    <property type="project" value="InterPro"/>
</dbReference>
<feature type="domain" description="Carrier" evidence="7">
    <location>
        <begin position="3477"/>
        <end position="3553"/>
    </location>
</feature>
<evidence type="ECO:0000256" key="4">
    <source>
        <dbReference type="ARBA" id="ARBA00022553"/>
    </source>
</evidence>
<dbReference type="InterPro" id="IPR010071">
    <property type="entry name" value="AA_adenyl_dom"/>
</dbReference>
<sequence>MQEGIQDVYPLTPAQQGILYHCLDESLEGVYINQLCLKVNGSIDLGRFEQAWNQVVARHDVFRTAFFWEELSSPLQVVKEKNCIPFLVKDWSHLSTESQKELWDQLLVTDRKSGFDLQEAPLSRLTIVKVADDQYDMLWTFHHLLLDGWSCPIVLNEVIAFYRGDKKIPDTPAFSEFVAWIESSDQEEAMRYWKKQLSALEEASVLPIKTQINRETSLLPDEYNVYFSEEETNLIRRTAKQLNLTESTLLLGVWLLTVYFYTSKSDVVVGMAVSGRSPLLEDFERRVGMHMNTVPVRTNVSPSFSITQWLQALQQEQLEMRMHENTSLADILSNSCVSNETTLFDSLFVYENYPSEVLVHDQFTLEIVKSIEKSHYPLTLMVLPNELTQCKWIFDSGKLDLDGVSTISQHYQHILQQILADPNQSIGSLEWITKKELSIIESWNHYDSDYDSKLLTYQLFENQVKKTPDQIAVHWGNDSITYRELNERANQLAHFLIQKGIEAGDFVAVGMPRSVDMLVSFYAIWKVGAAYVPIDLAYPKSRLDYILQDSHAKLLISTSHAIQGLPEYTGDLLFVDKINELVHLLPKDNLALVHNPDSLAYIIYTSGSTGKPKGVMITHRSVVHLMHWAESVFGPEERKGVLASTSICFDLSVFEMFFPLSCGGLVVGVEDALDLSAEIAAKDQITLINTVPSAITELLELDAIPSSVTTINLAGEPLTNQLAQSLYQLEHIEKVYNLYGPSEDTTYSTCSLVKKGSEHAPTIGRPISQTEAFVFNPTGKLVPVGFPGELYLGGRGLAKGYLNQKEFTAEKFVDHPFRKGLKLYRTGDFVQLQKNGELKFLGRLDHQVKIRGYRIELSEIEHVLEKHEKVKKALVIAKEQQLIAYLLCKEKGVDYGPYLAEYVPSYMIPSNIVELEEFPLTPNGKIDRKALLELEDTRQMEVALSIDSPLEEIVKEIWQEVLGRKVSTSDNFFALGGHSLLATQVISRISRIFQVTMPIRSLFRSPTVKLLAHELSQMLYSFEEEVVQIKRQRLSGKLPLSPSQKRVWFMEQILPVKHVYHLPYIVKVTGDLDTQCMASAFQKLVDRHPAFRTVFLEEQGVAYQVIKDEVTVHMEEFDVREAVNPDQEAKLQITHAIEVPFSLDTAPLVRMNLYQVADDQFYLCFLMHHLIADGWSLSILSQELFHFYEALKSGEDANLPELPLAPSDIAIHLESLSKTTSWERKLSYWKKKLADLKPVLLPTDFPRPNEQTYEGQTHYYQLSSSLSQNLKEVSHEQGTTLYMVLVAAFQALLSRYTNQTDIPIGSPIAGREDENIEGLIGFFVETIIIRTDLGKAETFEDLLQQVREVSLEAYANGQVPFEKVVDAVSPDRKLSDSPLFQIMFAMQSMGNGIESKGDLAVQHIPMGLSTAKFDLTVTAVDQSEGIFLTLEYNKNLFTAETIHRFMKNFEHVLQVMATDLEQSIHTISLLSSEEEKLLESFHEEHEQEIPDFQPILAQIASHVQMVPDGLAVVEDQKTLSYIELEQQSTQLALFLRSIGVGRHDRVAICAHRCPEMIVAQLGVMKIGACYVPLDPSYPLDRLAFMIEDSGASILLTQNHLTQWLEGLATTTFVLDKHPVTWDHMPTHALFPPLEENQLAYMVYTSGSTGLPKGVCITHGGLHNLVQWHQQAYQVTIEDRTTMLAGPAFDASVWEIWPSLAAGATLVIPDEEKKADPTELRDWLIAQGITISFIPTPLLAQLIAIPWSNGGSLRYLLTGGDQLHVYPPKDFPVTIVNHYGPTENTVVATAGVVPTAGTWSPSIGKAIMGVKAYVLDEKGLQVPIGVPGELCIGGNQLAARYHQQSEKTSQAFIQHPTFGRLYKTGDRVRMMANGNIHFQGRMDRQVSIRGYRVELGEIEATLVQIPEVNEAVVMLKNENLVAYVVMEKSDQSKQLRDKLAEKLPIYMIPKLFIFLHSLPLTANGKLDRSNLPEPNWDELVNETIFVAPQTKVEYQLADIWRELLHVEQISIHDNFFQLGGDSIISIQMVARAKNAGIAITAKQVFSHQTICELAAVAKVAENVKHDQGLIVGEVPLTPIQKWFFEQQMENLHHFNQAMLITVAQPLSIPLLTKAMEILMEHHDAFRLRFVETEKGWRQSYSTISNSVPLQMLDLSSMSEDEQLETIKQVGQRTQTSLHLQEGPLFRAIYFKRGYGYADKLLLVAHHLIVDGVSWRILLADLSFTYQQLGTGKEPMLPAKTTSYQVWSNALQKNIQSENWTKEVSFWMEQQVSTNELPPIFDDTSKNLERDAKQISFRLSKQVTKQLLSQSFQAYRARVSELLIASLISSYHAWSGNNAVSIDLEGHGREETLDETIDLSRTIGWFTTIYPVRFEITGDNWEQIVPKIQEKLSLIEKQGISYGMLKHLKNMNMPSSSAISFNYLGQIQSDSDSIWASSTSEGIGSLIDPDFRRPYALDVWSVVQDDQLEVMFIYDPLQFSKAQVTSWITLYQQQLNQLIQHCMEKKVQPMLDDFPLAKLTSDELLKIPDLKNVRSIYPLSPLQEGMLFHSLYAKDESAYVVQMKMMITGEVDLQVFQDAWKQVMQRHPQLSVSLWWENVKQAHQIAWKEIDLPIVQDDWTDLNEEEKVEALANYLEEDHKRAFDLTCPPLMRIALFSITPNQHQVVWSYHHTLLDGWSMPIILEEWLQIYQSLVERQPVYLPAVASYEAYFRWMLEQDEELAKSYWSHQLAGAKPAQIAVSSSHTKEKSSHEEWATYLSSDVTENMKQFAKKQKVTMNTVIQAAWGIFLAAYSGQTDLMYGTTVSGRPGSLNGVEQIVGPFINSIPVRIHLKKDWSIEQYLVDLQQKLKDSEEYAYVPLTKIAEWAGTSKEEPLFQYLLVMENYQMRSLEKESLQISELRGIERSHYPLVLVVAPGESMFLKWMYDSNKFDKGIIERFMRLFSEILQQFVSSNALSIADLNLLLEEEKAQLQIWNRSDEIAYSLPILERIVAHATNDPNHIAVKSIEGQLSYGELYQKASQLAYYLGLSGVKSGDCVGVLLDRSIDLITSLVAIHLAGAAYVPIDPVYPEDRISWMIQNANLDVVITNSSLHLKCMSTHKNIICMDVDQQKWASMPAIHTRADQPQNLAYVVYTSGSTGVPKGVEITQKSLQHLVDWHQQTYELTSSDKCSMSAGVGFDASVWEIWPALTSGATLMIVDEDNRFSPSKLKDWLISNDITISFVPTLICEELFHLNWPSDLFLRVLLTGGDQLRQYPPKAFPIKVVNHYGPTENTVVATAGIVEEAKDQNIFPSIGFPIPGTKVEVVNEFGQVLPIGVPGELWLSGISLANGYKGQDNLTKEKFTTNSLLGRVFQTGDIVRYGSDGQLFFIGRKDDQVQIRGYRIELGEIEAVLLKHPAVKQVVVLTKEQDNGAKALFAYILADQDAEPEWRELVKKKLPHFMQPSGYKCLSKFPVTANGKIDKKELSRMEVEKQFAYVAPNTPMEKRLVSIWDEVLATDQQIGIEDNFFQLGGHSLLATQVISRINELYRCQLSLRVLFENPTITELIGQIKQNLLRKASVRKG</sequence>
<organism evidence="8 9">
    <name type="scientific">Shimazuella alba</name>
    <dbReference type="NCBI Taxonomy" id="2690964"/>
    <lineage>
        <taxon>Bacteria</taxon>
        <taxon>Bacillati</taxon>
        <taxon>Bacillota</taxon>
        <taxon>Bacilli</taxon>
        <taxon>Bacillales</taxon>
        <taxon>Thermoactinomycetaceae</taxon>
        <taxon>Shimazuella</taxon>
    </lineage>
</organism>
<dbReference type="InterPro" id="IPR036736">
    <property type="entry name" value="ACP-like_sf"/>
</dbReference>
<dbReference type="NCBIfam" id="TIGR01720">
    <property type="entry name" value="NRPS-para261"/>
    <property type="match status" value="1"/>
</dbReference>
<dbReference type="Gene3D" id="1.10.1200.10">
    <property type="entry name" value="ACP-like"/>
    <property type="match status" value="3"/>
</dbReference>
<dbReference type="Pfam" id="PF13193">
    <property type="entry name" value="AMP-binding_C"/>
    <property type="match status" value="2"/>
</dbReference>
<keyword evidence="3" id="KW-0596">Phosphopantetheine</keyword>
<dbReference type="PANTHER" id="PTHR45527">
    <property type="entry name" value="NONRIBOSOMAL PEPTIDE SYNTHETASE"/>
    <property type="match status" value="1"/>
</dbReference>
<dbReference type="SUPFAM" id="SSF56801">
    <property type="entry name" value="Acetyl-CoA synthetase-like"/>
    <property type="match status" value="3"/>
</dbReference>
<protein>
    <submittedName>
        <fullName evidence="8">Amino acid adenylation domain-containing protein</fullName>
    </submittedName>
</protein>
<dbReference type="CDD" id="cd19534">
    <property type="entry name" value="E_NRPS"/>
    <property type="match status" value="1"/>
</dbReference>
<dbReference type="Gene3D" id="3.40.50.980">
    <property type="match status" value="6"/>
</dbReference>
<dbReference type="CDD" id="cd19531">
    <property type="entry name" value="LCL_NRPS-like"/>
    <property type="match status" value="1"/>
</dbReference>
<comment type="caution">
    <text evidence="8">The sequence shown here is derived from an EMBL/GenBank/DDBJ whole genome shotgun (WGS) entry which is preliminary data.</text>
</comment>
<evidence type="ECO:0000256" key="3">
    <source>
        <dbReference type="ARBA" id="ARBA00022450"/>
    </source>
</evidence>
<dbReference type="GO" id="GO:0044550">
    <property type="term" value="P:secondary metabolite biosynthetic process"/>
    <property type="evidence" value="ECO:0007669"/>
    <property type="project" value="TreeGrafter"/>
</dbReference>
<dbReference type="NCBIfam" id="TIGR01733">
    <property type="entry name" value="AA-adenyl-dom"/>
    <property type="match status" value="3"/>
</dbReference>
<dbReference type="Pfam" id="PF00550">
    <property type="entry name" value="PP-binding"/>
    <property type="match status" value="3"/>
</dbReference>